<dbReference type="InterPro" id="IPR028846">
    <property type="entry name" value="Recoverin"/>
</dbReference>
<evidence type="ECO:0000256" key="1">
    <source>
        <dbReference type="ARBA" id="ARBA00006049"/>
    </source>
</evidence>
<gene>
    <name evidence="7" type="ORF">FSP39_016201</name>
</gene>
<feature type="domain" description="EF-hand" evidence="6">
    <location>
        <begin position="100"/>
        <end position="135"/>
    </location>
</feature>
<keyword evidence="3" id="KW-0677">Repeat</keyword>
<dbReference type="CDD" id="cd00051">
    <property type="entry name" value="EFh"/>
    <property type="match status" value="2"/>
</dbReference>
<dbReference type="EMBL" id="VSWD01000008">
    <property type="protein sequence ID" value="KAK3095571.1"/>
    <property type="molecule type" value="Genomic_DNA"/>
</dbReference>
<protein>
    <recommendedName>
        <fullName evidence="6">EF-hand domain-containing protein</fullName>
    </recommendedName>
</protein>
<feature type="compositionally biased region" description="Basic residues" evidence="5">
    <location>
        <begin position="1"/>
        <end position="17"/>
    </location>
</feature>
<dbReference type="SMART" id="SM00054">
    <property type="entry name" value="EFh"/>
    <property type="match status" value="3"/>
</dbReference>
<evidence type="ECO:0000256" key="3">
    <source>
        <dbReference type="ARBA" id="ARBA00022737"/>
    </source>
</evidence>
<feature type="domain" description="EF-hand" evidence="6">
    <location>
        <begin position="136"/>
        <end position="171"/>
    </location>
</feature>
<name>A0AA88YFB7_PINIB</name>
<organism evidence="7 8">
    <name type="scientific">Pinctada imbricata</name>
    <name type="common">Atlantic pearl-oyster</name>
    <name type="synonym">Pinctada martensii</name>
    <dbReference type="NCBI Taxonomy" id="66713"/>
    <lineage>
        <taxon>Eukaryota</taxon>
        <taxon>Metazoa</taxon>
        <taxon>Spiralia</taxon>
        <taxon>Lophotrochozoa</taxon>
        <taxon>Mollusca</taxon>
        <taxon>Bivalvia</taxon>
        <taxon>Autobranchia</taxon>
        <taxon>Pteriomorphia</taxon>
        <taxon>Pterioida</taxon>
        <taxon>Pterioidea</taxon>
        <taxon>Pteriidae</taxon>
        <taxon>Pinctada</taxon>
    </lineage>
</organism>
<feature type="compositionally biased region" description="Basic and acidic residues" evidence="5">
    <location>
        <begin position="345"/>
        <end position="358"/>
    </location>
</feature>
<sequence length="358" mass="41663">MRKIKRKVTGSRNHLKIRKDNNSSSTKRQNLGEIDHELQDFDIPFVRCKPEGLDELCMSTNFSRKELQIMYRGFKQECPTGIVDEETFKEIYAQFFPQGDSTSYAHYVFNTFDIDGSGYISFEDFVMGLSVLSRGSLQERLHWAFNLYDINGDGMITRDEMLLIISAVYEMMGRFTEPIIEDTSTLEHVDLVFKKMDSNQDGVITYEEFMDACHSVSLLKIRIQGNDLTSYLRIKGEEISNKTQLQPKQQNNKTADAKTKRRVQHETEKRHTTCKHQTQKTTHKPTRPMGNRCRLWTAICQASSKWCGYPGLRAHNPLTSPITQRSRRTYNCGVKQPPHCKMTSHKLDRETYRPKKHR</sequence>
<evidence type="ECO:0000313" key="8">
    <source>
        <dbReference type="Proteomes" id="UP001186944"/>
    </source>
</evidence>
<feature type="domain" description="EF-hand" evidence="6">
    <location>
        <begin position="184"/>
        <end position="219"/>
    </location>
</feature>
<dbReference type="PANTHER" id="PTHR23055:SF167">
    <property type="entry name" value="EF-HAND DOMAIN-CONTAINING PROTEIN"/>
    <property type="match status" value="1"/>
</dbReference>
<feature type="compositionally biased region" description="Polar residues" evidence="5">
    <location>
        <begin position="242"/>
        <end position="254"/>
    </location>
</feature>
<keyword evidence="8" id="KW-1185">Reference proteome</keyword>
<comment type="similarity">
    <text evidence="1">Belongs to the recoverin family.</text>
</comment>
<dbReference type="InterPro" id="IPR018247">
    <property type="entry name" value="EF_Hand_1_Ca_BS"/>
</dbReference>
<evidence type="ECO:0000259" key="6">
    <source>
        <dbReference type="PROSITE" id="PS50222"/>
    </source>
</evidence>
<evidence type="ECO:0000256" key="4">
    <source>
        <dbReference type="ARBA" id="ARBA00022837"/>
    </source>
</evidence>
<evidence type="ECO:0000313" key="7">
    <source>
        <dbReference type="EMBL" id="KAK3095571.1"/>
    </source>
</evidence>
<feature type="compositionally biased region" description="Basic residues" evidence="5">
    <location>
        <begin position="272"/>
        <end position="286"/>
    </location>
</feature>
<dbReference type="GO" id="GO:0005509">
    <property type="term" value="F:calcium ion binding"/>
    <property type="evidence" value="ECO:0007669"/>
    <property type="project" value="InterPro"/>
</dbReference>
<feature type="region of interest" description="Disordered" evidence="5">
    <location>
        <begin position="1"/>
        <end position="29"/>
    </location>
</feature>
<dbReference type="PROSITE" id="PS00018">
    <property type="entry name" value="EF_HAND_1"/>
    <property type="match status" value="3"/>
</dbReference>
<dbReference type="PROSITE" id="PS50222">
    <property type="entry name" value="EF_HAND_2"/>
    <property type="match status" value="3"/>
</dbReference>
<keyword evidence="2" id="KW-0479">Metal-binding</keyword>
<keyword evidence="4" id="KW-0106">Calcium</keyword>
<accession>A0AA88YFB7</accession>
<dbReference type="InterPro" id="IPR011992">
    <property type="entry name" value="EF-hand-dom_pair"/>
</dbReference>
<evidence type="ECO:0000256" key="2">
    <source>
        <dbReference type="ARBA" id="ARBA00022723"/>
    </source>
</evidence>
<dbReference type="PRINTS" id="PR00450">
    <property type="entry name" value="RECOVERIN"/>
</dbReference>
<feature type="region of interest" description="Disordered" evidence="5">
    <location>
        <begin position="242"/>
        <end position="288"/>
    </location>
</feature>
<dbReference type="Pfam" id="PF13499">
    <property type="entry name" value="EF-hand_7"/>
    <property type="match status" value="1"/>
</dbReference>
<comment type="caution">
    <text evidence="7">The sequence shown here is derived from an EMBL/GenBank/DDBJ whole genome shotgun (WGS) entry which is preliminary data.</text>
</comment>
<dbReference type="FunFam" id="1.10.238.10:FF:000009">
    <property type="entry name" value="Visinin-like protein 1"/>
    <property type="match status" value="1"/>
</dbReference>
<reference evidence="7" key="1">
    <citation type="submission" date="2019-08" db="EMBL/GenBank/DDBJ databases">
        <title>The improved chromosome-level genome for the pearl oyster Pinctada fucata martensii using PacBio sequencing and Hi-C.</title>
        <authorList>
            <person name="Zheng Z."/>
        </authorList>
    </citation>
    <scope>NUCLEOTIDE SEQUENCE</scope>
    <source>
        <strain evidence="7">ZZ-2019</strain>
        <tissue evidence="7">Adductor muscle</tissue>
    </source>
</reference>
<feature type="region of interest" description="Disordered" evidence="5">
    <location>
        <begin position="331"/>
        <end position="358"/>
    </location>
</feature>
<evidence type="ECO:0000256" key="5">
    <source>
        <dbReference type="SAM" id="MobiDB-lite"/>
    </source>
</evidence>
<dbReference type="Gene3D" id="1.10.238.10">
    <property type="entry name" value="EF-hand"/>
    <property type="match status" value="1"/>
</dbReference>
<dbReference type="PANTHER" id="PTHR23055">
    <property type="entry name" value="CALCIUM BINDING PROTEINS"/>
    <property type="match status" value="1"/>
</dbReference>
<dbReference type="AlphaFoldDB" id="A0AA88YFB7"/>
<dbReference type="SUPFAM" id="SSF47473">
    <property type="entry name" value="EF-hand"/>
    <property type="match status" value="1"/>
</dbReference>
<dbReference type="Pfam" id="PF00036">
    <property type="entry name" value="EF-hand_1"/>
    <property type="match status" value="1"/>
</dbReference>
<proteinExistence type="inferred from homology"/>
<dbReference type="InterPro" id="IPR002048">
    <property type="entry name" value="EF_hand_dom"/>
</dbReference>
<dbReference type="Proteomes" id="UP001186944">
    <property type="component" value="Unassembled WGS sequence"/>
</dbReference>